<dbReference type="GO" id="GO:0015990">
    <property type="term" value="P:electron transport coupled proton transport"/>
    <property type="evidence" value="ECO:0007669"/>
    <property type="project" value="TreeGrafter"/>
</dbReference>
<feature type="transmembrane region" description="Helical" evidence="6">
    <location>
        <begin position="120"/>
        <end position="137"/>
    </location>
</feature>
<feature type="transmembrane region" description="Helical" evidence="6">
    <location>
        <begin position="381"/>
        <end position="401"/>
    </location>
</feature>
<evidence type="ECO:0000256" key="3">
    <source>
        <dbReference type="ARBA" id="ARBA00022989"/>
    </source>
</evidence>
<dbReference type="NCBIfam" id="NF005141">
    <property type="entry name" value="PRK06590.1"/>
    <property type="match status" value="1"/>
</dbReference>
<dbReference type="GO" id="GO:0008137">
    <property type="term" value="F:NADH dehydrogenase (ubiquinone) activity"/>
    <property type="evidence" value="ECO:0007669"/>
    <property type="project" value="InterPro"/>
</dbReference>
<feature type="transmembrane region" description="Helical" evidence="6">
    <location>
        <begin position="343"/>
        <end position="361"/>
    </location>
</feature>
<evidence type="ECO:0000313" key="9">
    <source>
        <dbReference type="EMBL" id="TMQ49150.1"/>
    </source>
</evidence>
<evidence type="ECO:0000256" key="6">
    <source>
        <dbReference type="SAM" id="Phobius"/>
    </source>
</evidence>
<dbReference type="PRINTS" id="PR01434">
    <property type="entry name" value="NADHDHGNASE5"/>
</dbReference>
<feature type="domain" description="NADH-Ubiquinone oxidoreductase (complex I) chain 5 N-terminal" evidence="8">
    <location>
        <begin position="71"/>
        <end position="121"/>
    </location>
</feature>
<proteinExistence type="predicted"/>
<reference evidence="9 10" key="1">
    <citation type="journal article" date="2019" name="Nat. Microbiol.">
        <title>Mediterranean grassland soil C-N compound turnover is dependent on rainfall and depth, and is mediated by genomically divergent microorganisms.</title>
        <authorList>
            <person name="Diamond S."/>
            <person name="Andeer P.F."/>
            <person name="Li Z."/>
            <person name="Crits-Christoph A."/>
            <person name="Burstein D."/>
            <person name="Anantharaman K."/>
            <person name="Lane K.R."/>
            <person name="Thomas B.C."/>
            <person name="Pan C."/>
            <person name="Northen T.R."/>
            <person name="Banfield J.F."/>
        </authorList>
    </citation>
    <scope>NUCLEOTIDE SEQUENCE [LARGE SCALE GENOMIC DNA]</scope>
    <source>
        <strain evidence="9">WS_1</strain>
    </source>
</reference>
<feature type="domain" description="NADH:quinone oxidoreductase/Mrp antiporter transmembrane" evidence="7">
    <location>
        <begin position="137"/>
        <end position="428"/>
    </location>
</feature>
<evidence type="ECO:0000256" key="2">
    <source>
        <dbReference type="ARBA" id="ARBA00022692"/>
    </source>
</evidence>
<evidence type="ECO:0000259" key="7">
    <source>
        <dbReference type="Pfam" id="PF00361"/>
    </source>
</evidence>
<evidence type="ECO:0000259" key="8">
    <source>
        <dbReference type="Pfam" id="PF00662"/>
    </source>
</evidence>
<feature type="transmembrane region" description="Helical" evidence="6">
    <location>
        <begin position="212"/>
        <end position="232"/>
    </location>
</feature>
<dbReference type="AlphaFoldDB" id="A0A538SCN8"/>
<feature type="transmembrane region" description="Helical" evidence="6">
    <location>
        <begin position="144"/>
        <end position="163"/>
    </location>
</feature>
<dbReference type="Pfam" id="PF00361">
    <property type="entry name" value="Proton_antipo_M"/>
    <property type="match status" value="1"/>
</dbReference>
<sequence>MGLTLLWLVPLLPLVGAILNGVLAGTLPRKMVSAIGVGSVGLSFAIAVACFGDLLALPPESRRVTQGLFTWIQSGDFHAEVRYALDPLGAVMMLVVTGVGFLIHVYSTGYMGHEKAYGRYFSYLNLFTFSMLTLVLADNFLLMFLGWEAVGLCSYLLIGFWYQRPAAAEAGKKAFVVNRIGDWGFLLGIFLIFVTFGSVDFATVFTQAPQRLAVGSAVATAIALLLFLGATGKSAQLPLYVWLPDAMEGPTPVSALIHAATMVTAGVYMVARCHIFYLLSPPALQVVAIVGILTALFAATIGLVQNDIKRVLAYSTISQLGYMFVGCGVGAFASGIFHLMTHAFFKALLFLGAGSVIHALSGEQDLWKMGGLKAHLPWTHATFLIATLAIAGVFPFAGFFSKDEILYQAWLRGGPLLWMAGVIGAFMTAFYMFRLYFLTFQGRSRVSEEAMHHLHESPKSMTGPLMILAVLSVIGGFVQVPILAGGQRLDQFLEPVFADAVDLAPAAHAASAAGAEVGLMVISLVVALMGIFVAYKFYVADPELPRRLAEQMRGAYRLVFNKYWVDEIYESFVVQPIYQGSVRLWERFDAAVIDGAVNGVGRQIERGAELLRLAQTGYVQVYALILTLGAVVLIGYLALR</sequence>
<dbReference type="PANTHER" id="PTHR42829">
    <property type="entry name" value="NADH-UBIQUINONE OXIDOREDUCTASE CHAIN 5"/>
    <property type="match status" value="1"/>
</dbReference>
<dbReference type="InterPro" id="IPR018393">
    <property type="entry name" value="NADHpl_OxRdtase_5_subgr"/>
</dbReference>
<dbReference type="GO" id="GO:0003954">
    <property type="term" value="F:NADH dehydrogenase activity"/>
    <property type="evidence" value="ECO:0007669"/>
    <property type="project" value="TreeGrafter"/>
</dbReference>
<accession>A0A538SCN8</accession>
<keyword evidence="4 6" id="KW-0472">Membrane</keyword>
<keyword evidence="2 5" id="KW-0812">Transmembrane</keyword>
<feature type="transmembrane region" description="Helical" evidence="6">
    <location>
        <begin position="283"/>
        <end position="305"/>
    </location>
</feature>
<organism evidence="9 10">
    <name type="scientific">Eiseniibacteriota bacterium</name>
    <dbReference type="NCBI Taxonomy" id="2212470"/>
    <lineage>
        <taxon>Bacteria</taxon>
        <taxon>Candidatus Eiseniibacteriota</taxon>
    </lineage>
</organism>
<dbReference type="GO" id="GO:0042773">
    <property type="term" value="P:ATP synthesis coupled electron transport"/>
    <property type="evidence" value="ECO:0007669"/>
    <property type="project" value="InterPro"/>
</dbReference>
<dbReference type="GO" id="GO:0012505">
    <property type="term" value="C:endomembrane system"/>
    <property type="evidence" value="ECO:0007669"/>
    <property type="project" value="UniProtKB-SubCell"/>
</dbReference>
<dbReference type="PANTHER" id="PTHR42829:SF2">
    <property type="entry name" value="NADH-UBIQUINONE OXIDOREDUCTASE CHAIN 5"/>
    <property type="match status" value="1"/>
</dbReference>
<evidence type="ECO:0000313" key="10">
    <source>
        <dbReference type="Proteomes" id="UP000316292"/>
    </source>
</evidence>
<dbReference type="InterPro" id="IPR001516">
    <property type="entry name" value="Proton_antipo_N"/>
</dbReference>
<feature type="transmembrane region" description="Helical" evidence="6">
    <location>
        <begin position="183"/>
        <end position="205"/>
    </location>
</feature>
<evidence type="ECO:0000256" key="1">
    <source>
        <dbReference type="ARBA" id="ARBA00004127"/>
    </source>
</evidence>
<comment type="subcellular location">
    <subcellularLocation>
        <location evidence="1">Endomembrane system</location>
        <topology evidence="1">Multi-pass membrane protein</topology>
    </subcellularLocation>
    <subcellularLocation>
        <location evidence="5">Membrane</location>
        <topology evidence="5">Multi-pass membrane protein</topology>
    </subcellularLocation>
</comment>
<evidence type="ECO:0000256" key="4">
    <source>
        <dbReference type="ARBA" id="ARBA00023136"/>
    </source>
</evidence>
<dbReference type="InterPro" id="IPR003945">
    <property type="entry name" value="NU5C-like"/>
</dbReference>
<dbReference type="GO" id="GO:0016020">
    <property type="term" value="C:membrane"/>
    <property type="evidence" value="ECO:0007669"/>
    <property type="project" value="UniProtKB-SubCell"/>
</dbReference>
<dbReference type="Proteomes" id="UP000316292">
    <property type="component" value="Unassembled WGS sequence"/>
</dbReference>
<dbReference type="EMBL" id="VBOR01000061">
    <property type="protein sequence ID" value="TMQ49150.1"/>
    <property type="molecule type" value="Genomic_DNA"/>
</dbReference>
<dbReference type="Pfam" id="PF00662">
    <property type="entry name" value="Proton_antipo_N"/>
    <property type="match status" value="1"/>
</dbReference>
<feature type="transmembrane region" description="Helical" evidence="6">
    <location>
        <begin position="619"/>
        <end position="639"/>
    </location>
</feature>
<name>A0A538SCN8_UNCEI</name>
<protein>
    <submittedName>
        <fullName evidence="9">NADH-quinone oxidoreductase subunit L</fullName>
    </submittedName>
</protein>
<feature type="transmembrane region" description="Helical" evidence="6">
    <location>
        <begin position="34"/>
        <end position="57"/>
    </location>
</feature>
<evidence type="ECO:0000256" key="5">
    <source>
        <dbReference type="RuleBase" id="RU000320"/>
    </source>
</evidence>
<dbReference type="Gene3D" id="1.20.5.2700">
    <property type="match status" value="1"/>
</dbReference>
<dbReference type="PRINTS" id="PR01435">
    <property type="entry name" value="NPOXDRDTASE5"/>
</dbReference>
<feature type="transmembrane region" description="Helical" evidence="6">
    <location>
        <begin position="252"/>
        <end position="271"/>
    </location>
</feature>
<feature type="transmembrane region" description="Helical" evidence="6">
    <location>
        <begin position="88"/>
        <end position="108"/>
    </location>
</feature>
<comment type="caution">
    <text evidence="9">The sequence shown here is derived from an EMBL/GenBank/DDBJ whole genome shotgun (WGS) entry which is preliminary data.</text>
</comment>
<dbReference type="NCBIfam" id="TIGR01974">
    <property type="entry name" value="NDH_I_L"/>
    <property type="match status" value="1"/>
</dbReference>
<feature type="transmembrane region" description="Helical" evidence="6">
    <location>
        <begin position="413"/>
        <end position="433"/>
    </location>
</feature>
<dbReference type="InterPro" id="IPR001750">
    <property type="entry name" value="ND/Mrp_TM"/>
</dbReference>
<gene>
    <name evidence="9" type="primary">nuoL</name>
    <name evidence="9" type="ORF">E6K71_05980</name>
</gene>
<feature type="transmembrane region" description="Helical" evidence="6">
    <location>
        <begin position="311"/>
        <end position="336"/>
    </location>
</feature>
<keyword evidence="3 6" id="KW-1133">Transmembrane helix</keyword>
<feature type="transmembrane region" description="Helical" evidence="6">
    <location>
        <begin position="517"/>
        <end position="538"/>
    </location>
</feature>
<feature type="transmembrane region" description="Helical" evidence="6">
    <location>
        <begin position="465"/>
        <end position="484"/>
    </location>
</feature>